<organism evidence="1 2">
    <name type="scientific">Larinioides sclopetarius</name>
    <dbReference type="NCBI Taxonomy" id="280406"/>
    <lineage>
        <taxon>Eukaryota</taxon>
        <taxon>Metazoa</taxon>
        <taxon>Ecdysozoa</taxon>
        <taxon>Arthropoda</taxon>
        <taxon>Chelicerata</taxon>
        <taxon>Arachnida</taxon>
        <taxon>Araneae</taxon>
        <taxon>Araneomorphae</taxon>
        <taxon>Entelegynae</taxon>
        <taxon>Araneoidea</taxon>
        <taxon>Araneidae</taxon>
        <taxon>Larinioides</taxon>
    </lineage>
</organism>
<keyword evidence="2" id="KW-1185">Reference proteome</keyword>
<protein>
    <submittedName>
        <fullName evidence="1">Uncharacterized protein</fullName>
    </submittedName>
</protein>
<dbReference type="Proteomes" id="UP001497382">
    <property type="component" value="Unassembled WGS sequence"/>
</dbReference>
<gene>
    <name evidence="1" type="ORF">LARSCL_LOCUS4302</name>
</gene>
<reference evidence="1 2" key="1">
    <citation type="submission" date="2024-04" db="EMBL/GenBank/DDBJ databases">
        <authorList>
            <person name="Rising A."/>
            <person name="Reimegard J."/>
            <person name="Sonavane S."/>
            <person name="Akerstrom W."/>
            <person name="Nylinder S."/>
            <person name="Hedman E."/>
            <person name="Kallberg Y."/>
        </authorList>
    </citation>
    <scope>NUCLEOTIDE SEQUENCE [LARGE SCALE GENOMIC DNA]</scope>
</reference>
<dbReference type="AlphaFoldDB" id="A0AAV1ZAA8"/>
<evidence type="ECO:0000313" key="1">
    <source>
        <dbReference type="EMBL" id="CAL1268669.1"/>
    </source>
</evidence>
<dbReference type="EMBL" id="CAXIEN010000035">
    <property type="protein sequence ID" value="CAL1268669.1"/>
    <property type="molecule type" value="Genomic_DNA"/>
</dbReference>
<accession>A0AAV1ZAA8</accession>
<sequence>MVLGYRVHILQVHLRQLLLLKLRDHQVHWVLGFQVRILQGQMVL</sequence>
<name>A0AAV1ZAA8_9ARAC</name>
<proteinExistence type="predicted"/>
<evidence type="ECO:0000313" key="2">
    <source>
        <dbReference type="Proteomes" id="UP001497382"/>
    </source>
</evidence>
<feature type="non-terminal residue" evidence="1">
    <location>
        <position position="44"/>
    </location>
</feature>
<comment type="caution">
    <text evidence="1">The sequence shown here is derived from an EMBL/GenBank/DDBJ whole genome shotgun (WGS) entry which is preliminary data.</text>
</comment>